<dbReference type="EnsemblMetazoa" id="G25403.1">
    <property type="protein sequence ID" value="G25403.1:cds"/>
    <property type="gene ID" value="G25403"/>
</dbReference>
<dbReference type="Proteomes" id="UP000005408">
    <property type="component" value="Unassembled WGS sequence"/>
</dbReference>
<dbReference type="PROSITE" id="PS00322">
    <property type="entry name" value="HISTONE_H3_1"/>
    <property type="match status" value="1"/>
</dbReference>
<keyword evidence="5" id="KW-1185">Reference proteome</keyword>
<dbReference type="SMART" id="SM00428">
    <property type="entry name" value="H3"/>
    <property type="match status" value="1"/>
</dbReference>
<feature type="domain" description="Core Histone H2A/H2B/H3" evidence="3">
    <location>
        <begin position="44"/>
        <end position="72"/>
    </location>
</feature>
<dbReference type="GO" id="GO:0046982">
    <property type="term" value="F:protein heterodimerization activity"/>
    <property type="evidence" value="ECO:0007669"/>
    <property type="project" value="InterPro"/>
</dbReference>
<evidence type="ECO:0000313" key="4">
    <source>
        <dbReference type="EnsemblMetazoa" id="G25403.1:cds"/>
    </source>
</evidence>
<name>A0A8W8KXP7_MAGGI</name>
<proteinExistence type="inferred from homology"/>
<dbReference type="GO" id="GO:0000786">
    <property type="term" value="C:nucleosome"/>
    <property type="evidence" value="ECO:0007669"/>
    <property type="project" value="InterPro"/>
</dbReference>
<dbReference type="PANTHER" id="PTHR11426">
    <property type="entry name" value="HISTONE H3"/>
    <property type="match status" value="1"/>
</dbReference>
<evidence type="ECO:0000259" key="3">
    <source>
        <dbReference type="Pfam" id="PF00125"/>
    </source>
</evidence>
<sequence>MARTKQTARKSTGGKAPRKQLATKAARKSAPATGGVKKPHRYRPGTVALREIRRYQKSTELLIRKLPFQRLVFRSELYSVFVSSEAMADTATTTPAKKKVTKPKNGKCLYCKVLKEQCLSMISKSFCVDL</sequence>
<dbReference type="InterPro" id="IPR000164">
    <property type="entry name" value="Histone_H3/CENP-A"/>
</dbReference>
<evidence type="ECO:0000256" key="2">
    <source>
        <dbReference type="SAM" id="MobiDB-lite"/>
    </source>
</evidence>
<comment type="similarity">
    <text evidence="1">Belongs to the histone H3 family.</text>
</comment>
<accession>A0A8W8KXP7</accession>
<feature type="region of interest" description="Disordered" evidence="2">
    <location>
        <begin position="1"/>
        <end position="43"/>
    </location>
</feature>
<dbReference type="GO" id="GO:0030527">
    <property type="term" value="F:structural constituent of chromatin"/>
    <property type="evidence" value="ECO:0007669"/>
    <property type="project" value="InterPro"/>
</dbReference>
<organism evidence="4 5">
    <name type="scientific">Magallana gigas</name>
    <name type="common">Pacific oyster</name>
    <name type="synonym">Crassostrea gigas</name>
    <dbReference type="NCBI Taxonomy" id="29159"/>
    <lineage>
        <taxon>Eukaryota</taxon>
        <taxon>Metazoa</taxon>
        <taxon>Spiralia</taxon>
        <taxon>Lophotrochozoa</taxon>
        <taxon>Mollusca</taxon>
        <taxon>Bivalvia</taxon>
        <taxon>Autobranchia</taxon>
        <taxon>Pteriomorphia</taxon>
        <taxon>Ostreida</taxon>
        <taxon>Ostreoidea</taxon>
        <taxon>Ostreidae</taxon>
        <taxon>Magallana</taxon>
    </lineage>
</organism>
<evidence type="ECO:0000313" key="5">
    <source>
        <dbReference type="Proteomes" id="UP000005408"/>
    </source>
</evidence>
<evidence type="ECO:0000256" key="1">
    <source>
        <dbReference type="ARBA" id="ARBA00010343"/>
    </source>
</evidence>
<dbReference type="SUPFAM" id="SSF47113">
    <property type="entry name" value="Histone-fold"/>
    <property type="match status" value="1"/>
</dbReference>
<reference evidence="4" key="1">
    <citation type="submission" date="2022-08" db="UniProtKB">
        <authorList>
            <consortium name="EnsemblMetazoa"/>
        </authorList>
    </citation>
    <scope>IDENTIFICATION</scope>
    <source>
        <strain evidence="4">05x7-T-G4-1.051#20</strain>
    </source>
</reference>
<dbReference type="AlphaFoldDB" id="A0A8W8KXP7"/>
<dbReference type="FunFam" id="1.10.20.10:FF:000111">
    <property type="entry name" value="Histone H3"/>
    <property type="match status" value="1"/>
</dbReference>
<dbReference type="PRINTS" id="PR00622">
    <property type="entry name" value="HISTONEH3"/>
</dbReference>
<dbReference type="Pfam" id="PF00125">
    <property type="entry name" value="Histone"/>
    <property type="match status" value="1"/>
</dbReference>
<dbReference type="InterPro" id="IPR009072">
    <property type="entry name" value="Histone-fold"/>
</dbReference>
<dbReference type="GO" id="GO:0003677">
    <property type="term" value="F:DNA binding"/>
    <property type="evidence" value="ECO:0007669"/>
    <property type="project" value="InterPro"/>
</dbReference>
<dbReference type="InterPro" id="IPR007125">
    <property type="entry name" value="H2A/H2B/H3"/>
</dbReference>
<dbReference type="Gene3D" id="1.10.20.10">
    <property type="entry name" value="Histone, subunit A"/>
    <property type="match status" value="1"/>
</dbReference>
<protein>
    <recommendedName>
        <fullName evidence="3">Core Histone H2A/H2B/H3 domain-containing protein</fullName>
    </recommendedName>
</protein>